<reference evidence="2" key="2">
    <citation type="submission" date="2015-01" db="EMBL/GenBank/DDBJ databases">
        <title>Evolutionary Origins and Diversification of the Mycorrhizal Mutualists.</title>
        <authorList>
            <consortium name="DOE Joint Genome Institute"/>
            <consortium name="Mycorrhizal Genomics Consortium"/>
            <person name="Kohler A."/>
            <person name="Kuo A."/>
            <person name="Nagy L.G."/>
            <person name="Floudas D."/>
            <person name="Copeland A."/>
            <person name="Barry K.W."/>
            <person name="Cichocki N."/>
            <person name="Veneault-Fourrey C."/>
            <person name="LaButti K."/>
            <person name="Lindquist E.A."/>
            <person name="Lipzen A."/>
            <person name="Lundell T."/>
            <person name="Morin E."/>
            <person name="Murat C."/>
            <person name="Riley R."/>
            <person name="Ohm R."/>
            <person name="Sun H."/>
            <person name="Tunlid A."/>
            <person name="Henrissat B."/>
            <person name="Grigoriev I.V."/>
            <person name="Hibbett D.S."/>
            <person name="Martin F."/>
        </authorList>
    </citation>
    <scope>NUCLEOTIDE SEQUENCE [LARGE SCALE GENOMIC DNA]</scope>
    <source>
        <strain evidence="2">Marx 270</strain>
    </source>
</reference>
<dbReference type="EMBL" id="KN831947">
    <property type="protein sequence ID" value="KIO12940.1"/>
    <property type="molecule type" value="Genomic_DNA"/>
</dbReference>
<protein>
    <submittedName>
        <fullName evidence="1">Uncharacterized protein</fullName>
    </submittedName>
</protein>
<evidence type="ECO:0000313" key="2">
    <source>
        <dbReference type="Proteomes" id="UP000054217"/>
    </source>
</evidence>
<dbReference type="InParanoid" id="A0A0C3PG62"/>
<proteinExistence type="predicted"/>
<gene>
    <name evidence="1" type="ORF">M404DRAFT_702758</name>
</gene>
<keyword evidence="2" id="KW-1185">Reference proteome</keyword>
<dbReference type="AlphaFoldDB" id="A0A0C3PG62"/>
<evidence type="ECO:0000313" key="1">
    <source>
        <dbReference type="EMBL" id="KIO12940.1"/>
    </source>
</evidence>
<accession>A0A0C3PG62</accession>
<sequence>MQLCAFKGFHSVPNFLWYHPMAFLSPLMGVKGITLSGLHSKPFGSGDKSLDQWPFLLFPPCFGYGGCRREGREGWKRPYVGGLLTGSVVIVVLPSRT</sequence>
<reference evidence="1 2" key="1">
    <citation type="submission" date="2014-04" db="EMBL/GenBank/DDBJ databases">
        <authorList>
            <consortium name="DOE Joint Genome Institute"/>
            <person name="Kuo A."/>
            <person name="Kohler A."/>
            <person name="Costa M.D."/>
            <person name="Nagy L.G."/>
            <person name="Floudas D."/>
            <person name="Copeland A."/>
            <person name="Barry K.W."/>
            <person name="Cichocki N."/>
            <person name="Veneault-Fourrey C."/>
            <person name="LaButti K."/>
            <person name="Lindquist E.A."/>
            <person name="Lipzen A."/>
            <person name="Lundell T."/>
            <person name="Morin E."/>
            <person name="Murat C."/>
            <person name="Sun H."/>
            <person name="Tunlid A."/>
            <person name="Henrissat B."/>
            <person name="Grigoriev I.V."/>
            <person name="Hibbett D.S."/>
            <person name="Martin F."/>
            <person name="Nordberg H.P."/>
            <person name="Cantor M.N."/>
            <person name="Hua S.X."/>
        </authorList>
    </citation>
    <scope>NUCLEOTIDE SEQUENCE [LARGE SCALE GENOMIC DNA]</scope>
    <source>
        <strain evidence="1 2">Marx 270</strain>
    </source>
</reference>
<organism evidence="1 2">
    <name type="scientific">Pisolithus tinctorius Marx 270</name>
    <dbReference type="NCBI Taxonomy" id="870435"/>
    <lineage>
        <taxon>Eukaryota</taxon>
        <taxon>Fungi</taxon>
        <taxon>Dikarya</taxon>
        <taxon>Basidiomycota</taxon>
        <taxon>Agaricomycotina</taxon>
        <taxon>Agaricomycetes</taxon>
        <taxon>Agaricomycetidae</taxon>
        <taxon>Boletales</taxon>
        <taxon>Sclerodermatineae</taxon>
        <taxon>Pisolithaceae</taxon>
        <taxon>Pisolithus</taxon>
    </lineage>
</organism>
<dbReference type="Proteomes" id="UP000054217">
    <property type="component" value="Unassembled WGS sequence"/>
</dbReference>
<dbReference type="HOGENOM" id="CLU_2347575_0_0_1"/>
<name>A0A0C3PG62_PISTI</name>